<dbReference type="OrthoDB" id="1937734at2759"/>
<sequence length="211" mass="22956">MGSTEVVDSGRFSGRRSNSFSQTCSLLSQYLKQKGGSLGELAQCLAPNFESKGTMNLLPMIEKSDAKEETQTKPEAETAQMTIFYAGQVIVFNDFPADKAKDVMVLASNSCATKNRHSSHCPEESATSFPNIVRSFGIPEQTQHTPVQPPLGSDLPIARKNSLARFLGKRKDRITENAPYQAAGIKPPSAAAKPFTAEAWLGLGAREFQRD</sequence>
<dbReference type="SMART" id="SM00979">
    <property type="entry name" value="TIFY"/>
    <property type="match status" value="1"/>
</dbReference>
<dbReference type="PROSITE" id="PS51320">
    <property type="entry name" value="TIFY"/>
    <property type="match status" value="1"/>
</dbReference>
<evidence type="ECO:0000313" key="4">
    <source>
        <dbReference type="EMBL" id="KZV47132.1"/>
    </source>
</evidence>
<dbReference type="GO" id="GO:0031347">
    <property type="term" value="P:regulation of defense response"/>
    <property type="evidence" value="ECO:0007669"/>
    <property type="project" value="UniProtKB-UniRule"/>
</dbReference>
<comment type="similarity">
    <text evidence="1 2">Belongs to the TIFY/JAZ family.</text>
</comment>
<dbReference type="Pfam" id="PF06200">
    <property type="entry name" value="tify"/>
    <property type="match status" value="1"/>
</dbReference>
<reference evidence="4 5" key="1">
    <citation type="journal article" date="2015" name="Proc. Natl. Acad. Sci. U.S.A.">
        <title>The resurrection genome of Boea hygrometrica: A blueprint for survival of dehydration.</title>
        <authorList>
            <person name="Xiao L."/>
            <person name="Yang G."/>
            <person name="Zhang L."/>
            <person name="Yang X."/>
            <person name="Zhao S."/>
            <person name="Ji Z."/>
            <person name="Zhou Q."/>
            <person name="Hu M."/>
            <person name="Wang Y."/>
            <person name="Chen M."/>
            <person name="Xu Y."/>
            <person name="Jin H."/>
            <person name="Xiao X."/>
            <person name="Hu G."/>
            <person name="Bao F."/>
            <person name="Hu Y."/>
            <person name="Wan P."/>
            <person name="Li L."/>
            <person name="Deng X."/>
            <person name="Kuang T."/>
            <person name="Xiang C."/>
            <person name="Zhu J.K."/>
            <person name="Oliver M.J."/>
            <person name="He Y."/>
        </authorList>
    </citation>
    <scope>NUCLEOTIDE SEQUENCE [LARGE SCALE GENOMIC DNA]</scope>
    <source>
        <strain evidence="5">cv. XS01</strain>
    </source>
</reference>
<dbReference type="GO" id="GO:2000022">
    <property type="term" value="P:regulation of jasmonic acid mediated signaling pathway"/>
    <property type="evidence" value="ECO:0007669"/>
    <property type="project" value="UniProtKB-UniRule"/>
</dbReference>
<evidence type="ECO:0000313" key="5">
    <source>
        <dbReference type="Proteomes" id="UP000250235"/>
    </source>
</evidence>
<evidence type="ECO:0000256" key="2">
    <source>
        <dbReference type="RuleBase" id="RU369065"/>
    </source>
</evidence>
<dbReference type="GO" id="GO:0009611">
    <property type="term" value="P:response to wounding"/>
    <property type="evidence" value="ECO:0007669"/>
    <property type="project" value="UniProtKB-UniRule"/>
</dbReference>
<dbReference type="Proteomes" id="UP000250235">
    <property type="component" value="Unassembled WGS sequence"/>
</dbReference>
<organism evidence="4 5">
    <name type="scientific">Dorcoceras hygrometricum</name>
    <dbReference type="NCBI Taxonomy" id="472368"/>
    <lineage>
        <taxon>Eukaryota</taxon>
        <taxon>Viridiplantae</taxon>
        <taxon>Streptophyta</taxon>
        <taxon>Embryophyta</taxon>
        <taxon>Tracheophyta</taxon>
        <taxon>Spermatophyta</taxon>
        <taxon>Magnoliopsida</taxon>
        <taxon>eudicotyledons</taxon>
        <taxon>Gunneridae</taxon>
        <taxon>Pentapetalae</taxon>
        <taxon>asterids</taxon>
        <taxon>lamiids</taxon>
        <taxon>Lamiales</taxon>
        <taxon>Gesneriaceae</taxon>
        <taxon>Didymocarpoideae</taxon>
        <taxon>Trichosporeae</taxon>
        <taxon>Loxocarpinae</taxon>
        <taxon>Dorcoceras</taxon>
    </lineage>
</organism>
<dbReference type="Pfam" id="PF09425">
    <property type="entry name" value="Jas_motif"/>
    <property type="match status" value="1"/>
</dbReference>
<dbReference type="AlphaFoldDB" id="A0A2Z7CJ41"/>
<keyword evidence="5" id="KW-1185">Reference proteome</keyword>
<dbReference type="InterPro" id="IPR018467">
    <property type="entry name" value="CCT_CS"/>
</dbReference>
<feature type="domain" description="Tify" evidence="3">
    <location>
        <begin position="74"/>
        <end position="109"/>
    </location>
</feature>
<dbReference type="GO" id="GO:0005634">
    <property type="term" value="C:nucleus"/>
    <property type="evidence" value="ECO:0007669"/>
    <property type="project" value="UniProtKB-SubCell"/>
</dbReference>
<evidence type="ECO:0000256" key="1">
    <source>
        <dbReference type="ARBA" id="ARBA00008614"/>
    </source>
</evidence>
<gene>
    <name evidence="4" type="ORF">F511_30950</name>
</gene>
<dbReference type="InterPro" id="IPR040390">
    <property type="entry name" value="TIFY/JAZ"/>
</dbReference>
<dbReference type="InterPro" id="IPR010399">
    <property type="entry name" value="Tify_dom"/>
</dbReference>
<comment type="function">
    <text evidence="2">Repressor of jasmonate responses.</text>
</comment>
<evidence type="ECO:0000259" key="3">
    <source>
        <dbReference type="PROSITE" id="PS51320"/>
    </source>
</evidence>
<dbReference type="PANTHER" id="PTHR33077:SF140">
    <property type="entry name" value="PROTEIN TIFY 10B"/>
    <property type="match status" value="1"/>
</dbReference>
<dbReference type="EMBL" id="KQ995309">
    <property type="protein sequence ID" value="KZV47132.1"/>
    <property type="molecule type" value="Genomic_DNA"/>
</dbReference>
<keyword evidence="2" id="KW-0539">Nucleus</keyword>
<accession>A0A2Z7CJ41</accession>
<dbReference type="PANTHER" id="PTHR33077">
    <property type="entry name" value="PROTEIN TIFY 4A-RELATED-RELATED"/>
    <property type="match status" value="1"/>
</dbReference>
<comment type="subcellular location">
    <subcellularLocation>
        <location evidence="2">Nucleus</location>
    </subcellularLocation>
</comment>
<name>A0A2Z7CJ41_9LAMI</name>
<proteinExistence type="inferred from homology"/>
<keyword evidence="2" id="KW-1184">Jasmonic acid signaling pathway</keyword>
<comment type="domain">
    <text evidence="2">The jas domain is required for interaction with COI1.</text>
</comment>
<protein>
    <recommendedName>
        <fullName evidence="2">Protein TIFY</fullName>
    </recommendedName>
    <alternativeName>
        <fullName evidence="2">Jasmonate ZIM domain-containing protein</fullName>
    </alternativeName>
</protein>